<gene>
    <name evidence="1" type="ORF">QE152_g4483</name>
</gene>
<dbReference type="AlphaFoldDB" id="A0AAW1MYK5"/>
<evidence type="ECO:0000313" key="2">
    <source>
        <dbReference type="Proteomes" id="UP001458880"/>
    </source>
</evidence>
<evidence type="ECO:0000313" key="1">
    <source>
        <dbReference type="EMBL" id="KAK9752050.1"/>
    </source>
</evidence>
<name>A0AAW1MYK5_POPJA</name>
<dbReference type="EMBL" id="JASPKY010000023">
    <property type="protein sequence ID" value="KAK9752050.1"/>
    <property type="molecule type" value="Genomic_DNA"/>
</dbReference>
<organism evidence="1 2">
    <name type="scientific">Popillia japonica</name>
    <name type="common">Japanese beetle</name>
    <dbReference type="NCBI Taxonomy" id="7064"/>
    <lineage>
        <taxon>Eukaryota</taxon>
        <taxon>Metazoa</taxon>
        <taxon>Ecdysozoa</taxon>
        <taxon>Arthropoda</taxon>
        <taxon>Hexapoda</taxon>
        <taxon>Insecta</taxon>
        <taxon>Pterygota</taxon>
        <taxon>Neoptera</taxon>
        <taxon>Endopterygota</taxon>
        <taxon>Coleoptera</taxon>
        <taxon>Polyphaga</taxon>
        <taxon>Scarabaeiformia</taxon>
        <taxon>Scarabaeidae</taxon>
        <taxon>Rutelinae</taxon>
        <taxon>Popillia</taxon>
    </lineage>
</organism>
<comment type="caution">
    <text evidence="1">The sequence shown here is derived from an EMBL/GenBank/DDBJ whole genome shotgun (WGS) entry which is preliminary data.</text>
</comment>
<reference evidence="1 2" key="1">
    <citation type="journal article" date="2024" name="BMC Genomics">
        <title>De novo assembly and annotation of Popillia japonica's genome with initial clues to its potential as an invasive pest.</title>
        <authorList>
            <person name="Cucini C."/>
            <person name="Boschi S."/>
            <person name="Funari R."/>
            <person name="Cardaioli E."/>
            <person name="Iannotti N."/>
            <person name="Marturano G."/>
            <person name="Paoli F."/>
            <person name="Bruttini M."/>
            <person name="Carapelli A."/>
            <person name="Frati F."/>
            <person name="Nardi F."/>
        </authorList>
    </citation>
    <scope>NUCLEOTIDE SEQUENCE [LARGE SCALE GENOMIC DNA]</scope>
    <source>
        <strain evidence="1">DMR45628</strain>
    </source>
</reference>
<proteinExistence type="predicted"/>
<accession>A0AAW1MYK5</accession>
<keyword evidence="2" id="KW-1185">Reference proteome</keyword>
<protein>
    <submittedName>
        <fullName evidence="1">Uncharacterized protein</fullName>
    </submittedName>
</protein>
<dbReference type="Proteomes" id="UP001458880">
    <property type="component" value="Unassembled WGS sequence"/>
</dbReference>
<sequence>MEDPGSKRPSNVHDTIINIAAAWEPIKPETIQNCFKRAGFRKNQVDVGLEEEQPTIQNCFKRAGFRKNQVDVGLEEEQPTTLQGFLGYSSFEDNVATYEIRSIENLIKDVNNAQKEA</sequence>